<dbReference type="Pfam" id="PF14200">
    <property type="entry name" value="RicinB_lectin_2"/>
    <property type="match status" value="1"/>
</dbReference>
<feature type="chain" id="PRO_5037571954" description="Ricin B lectin domain-containing protein" evidence="8">
    <location>
        <begin position="28"/>
        <end position="523"/>
    </location>
</feature>
<dbReference type="Gene3D" id="2.115.10.20">
    <property type="entry name" value="Glycosyl hydrolase domain, family 43"/>
    <property type="match status" value="1"/>
</dbReference>
<dbReference type="SUPFAM" id="SSF50370">
    <property type="entry name" value="Ricin B-like lectins"/>
    <property type="match status" value="1"/>
</dbReference>
<dbReference type="AlphaFoldDB" id="A0A917IRG0"/>
<evidence type="ECO:0000256" key="8">
    <source>
        <dbReference type="SAM" id="SignalP"/>
    </source>
</evidence>
<dbReference type="CDD" id="cd00161">
    <property type="entry name" value="beta-trefoil_Ricin-like"/>
    <property type="match status" value="1"/>
</dbReference>
<feature type="active site" description="Proton acceptor" evidence="5">
    <location>
        <position position="209"/>
    </location>
</feature>
<dbReference type="EMBL" id="BMIB01000001">
    <property type="protein sequence ID" value="GGH61639.1"/>
    <property type="molecule type" value="Genomic_DNA"/>
</dbReference>
<evidence type="ECO:0000256" key="2">
    <source>
        <dbReference type="ARBA" id="ARBA00022729"/>
    </source>
</evidence>
<evidence type="ECO:0000256" key="1">
    <source>
        <dbReference type="ARBA" id="ARBA00009865"/>
    </source>
</evidence>
<evidence type="ECO:0000256" key="5">
    <source>
        <dbReference type="PIRSR" id="PIRSR606710-1"/>
    </source>
</evidence>
<accession>A0A917IRG0</accession>
<dbReference type="SUPFAM" id="SSF75005">
    <property type="entry name" value="Arabinanase/levansucrase/invertase"/>
    <property type="match status" value="1"/>
</dbReference>
<evidence type="ECO:0000256" key="3">
    <source>
        <dbReference type="ARBA" id="ARBA00022801"/>
    </source>
</evidence>
<dbReference type="PROSITE" id="PS50231">
    <property type="entry name" value="RICIN_B_LECTIN"/>
    <property type="match status" value="1"/>
</dbReference>
<dbReference type="InterPro" id="IPR023296">
    <property type="entry name" value="Glyco_hydro_beta-prop_sf"/>
</dbReference>
<keyword evidence="3 7" id="KW-0378">Hydrolase</keyword>
<feature type="signal peptide" evidence="8">
    <location>
        <begin position="1"/>
        <end position="27"/>
    </location>
</feature>
<name>A0A917IRG0_9BACT</name>
<reference evidence="10" key="2">
    <citation type="submission" date="2020-09" db="EMBL/GenBank/DDBJ databases">
        <authorList>
            <person name="Sun Q."/>
            <person name="Zhou Y."/>
        </authorList>
    </citation>
    <scope>NUCLEOTIDE SEQUENCE</scope>
    <source>
        <strain evidence="10">CGMCC 1.15290</strain>
    </source>
</reference>
<dbReference type="PANTHER" id="PTHR43817">
    <property type="entry name" value="GLYCOSYL HYDROLASE"/>
    <property type="match status" value="1"/>
</dbReference>
<evidence type="ECO:0000256" key="7">
    <source>
        <dbReference type="RuleBase" id="RU361187"/>
    </source>
</evidence>
<dbReference type="PANTHER" id="PTHR43817:SF1">
    <property type="entry name" value="HYDROLASE, FAMILY 43, PUTATIVE (AFU_ORTHOLOGUE AFUA_3G01660)-RELATED"/>
    <property type="match status" value="1"/>
</dbReference>
<protein>
    <recommendedName>
        <fullName evidence="9">Ricin B lectin domain-containing protein</fullName>
    </recommendedName>
</protein>
<dbReference type="InterPro" id="IPR000772">
    <property type="entry name" value="Ricin_B_lectin"/>
</dbReference>
<dbReference type="CDD" id="cd18820">
    <property type="entry name" value="GH43_LbAraf43-like"/>
    <property type="match status" value="1"/>
</dbReference>
<keyword evidence="11" id="KW-1185">Reference proteome</keyword>
<organism evidence="10 11">
    <name type="scientific">Filimonas zeae</name>
    <dbReference type="NCBI Taxonomy" id="1737353"/>
    <lineage>
        <taxon>Bacteria</taxon>
        <taxon>Pseudomonadati</taxon>
        <taxon>Bacteroidota</taxon>
        <taxon>Chitinophagia</taxon>
        <taxon>Chitinophagales</taxon>
        <taxon>Chitinophagaceae</taxon>
        <taxon>Filimonas</taxon>
    </lineage>
</organism>
<comment type="similarity">
    <text evidence="1 7">Belongs to the glycosyl hydrolase 43 family.</text>
</comment>
<evidence type="ECO:0000256" key="6">
    <source>
        <dbReference type="PIRSR" id="PIRSR606710-2"/>
    </source>
</evidence>
<evidence type="ECO:0000313" key="11">
    <source>
        <dbReference type="Proteomes" id="UP000627292"/>
    </source>
</evidence>
<keyword evidence="4 7" id="KW-0326">Glycosidase</keyword>
<feature type="domain" description="Ricin B lectin" evidence="9">
    <location>
        <begin position="96"/>
        <end position="180"/>
    </location>
</feature>
<feature type="site" description="Important for catalytic activity, responsible for pKa modulation of the active site Glu and correct orientation of both the proton donor and substrate" evidence="6">
    <location>
        <position position="321"/>
    </location>
</feature>
<dbReference type="GO" id="GO:0004553">
    <property type="term" value="F:hydrolase activity, hydrolyzing O-glycosyl compounds"/>
    <property type="evidence" value="ECO:0007669"/>
    <property type="project" value="InterPro"/>
</dbReference>
<feature type="active site" description="Proton donor" evidence="5">
    <location>
        <position position="388"/>
    </location>
</feature>
<evidence type="ECO:0000256" key="4">
    <source>
        <dbReference type="ARBA" id="ARBA00023295"/>
    </source>
</evidence>
<evidence type="ECO:0000313" key="10">
    <source>
        <dbReference type="EMBL" id="GGH61639.1"/>
    </source>
</evidence>
<dbReference type="InterPro" id="IPR006710">
    <property type="entry name" value="Glyco_hydro_43"/>
</dbReference>
<proteinExistence type="inferred from homology"/>
<reference evidence="10" key="1">
    <citation type="journal article" date="2014" name="Int. J. Syst. Evol. Microbiol.">
        <title>Complete genome sequence of Corynebacterium casei LMG S-19264T (=DSM 44701T), isolated from a smear-ripened cheese.</title>
        <authorList>
            <consortium name="US DOE Joint Genome Institute (JGI-PGF)"/>
            <person name="Walter F."/>
            <person name="Albersmeier A."/>
            <person name="Kalinowski J."/>
            <person name="Ruckert C."/>
        </authorList>
    </citation>
    <scope>NUCLEOTIDE SEQUENCE</scope>
    <source>
        <strain evidence="10">CGMCC 1.15290</strain>
    </source>
</reference>
<comment type="caution">
    <text evidence="10">The sequence shown here is derived from an EMBL/GenBank/DDBJ whole genome shotgun (WGS) entry which is preliminary data.</text>
</comment>
<evidence type="ECO:0000259" key="9">
    <source>
        <dbReference type="Pfam" id="PF14200"/>
    </source>
</evidence>
<keyword evidence="2 8" id="KW-0732">Signal</keyword>
<dbReference type="Pfam" id="PF04616">
    <property type="entry name" value="Glyco_hydro_43"/>
    <property type="match status" value="1"/>
</dbReference>
<dbReference type="InterPro" id="IPR035992">
    <property type="entry name" value="Ricin_B-like_lectins"/>
</dbReference>
<dbReference type="GO" id="GO:0005975">
    <property type="term" value="P:carbohydrate metabolic process"/>
    <property type="evidence" value="ECO:0007669"/>
    <property type="project" value="InterPro"/>
</dbReference>
<dbReference type="Proteomes" id="UP000627292">
    <property type="component" value="Unassembled WGS sequence"/>
</dbReference>
<dbReference type="Gene3D" id="2.80.10.50">
    <property type="match status" value="2"/>
</dbReference>
<gene>
    <name evidence="10" type="ORF">GCM10011379_10820</name>
</gene>
<sequence>MSMRKIAFTYAVAAMALLGADCQHRQAANVLLPNVPSRLQVAVSAAPALGTLVDSAVYRIRGIASVPAGQVVEVTGNSTADNAKIQQWGWFPNNGQKWKLIKTDAAYYKLVNVTSNKCLASPSATSGDILTQVTDNGTDAQRWAIAYAGSGNAFTLTNKATGMKMVVDPEGVVPGTKIRQKSSVAGTQDQFDFRNLHFQNPINNNGRPDPFVAQKDGYYYFLSTKGNRIAITKTPSMSLLAAMPETVVWTPPTGTDYSSNIWAPELHFLSGKWYLYFAANGASGDDSHRMFVLENANADPTVGTWTYKGKITDTSDQWAIDGTILTVGSNLYFVWSGWENIATKYKQYIYLASMSNPWTINGPRVKISSPTNNWERYEPASLGAGVNEGPIMLQKDANSPVFIIYSASRYTSDNYCLAQIQLKSGGDPTVAADWINKKQVFVANSANSVYGPGHNGFFTSSYTDANGVVRTENWFVYHARSVAATTNGARTPRMQKLAWNTDGSPNFGTAAATGVNTTIPIGD</sequence>